<keyword evidence="9" id="KW-1185">Reference proteome</keyword>
<keyword evidence="3" id="KW-0963">Cytoplasm</keyword>
<organism evidence="8 9">
    <name type="scientific">Aromia moschata</name>
    <dbReference type="NCBI Taxonomy" id="1265417"/>
    <lineage>
        <taxon>Eukaryota</taxon>
        <taxon>Metazoa</taxon>
        <taxon>Ecdysozoa</taxon>
        <taxon>Arthropoda</taxon>
        <taxon>Hexapoda</taxon>
        <taxon>Insecta</taxon>
        <taxon>Pterygota</taxon>
        <taxon>Neoptera</taxon>
        <taxon>Endopterygota</taxon>
        <taxon>Coleoptera</taxon>
        <taxon>Polyphaga</taxon>
        <taxon>Cucujiformia</taxon>
        <taxon>Chrysomeloidea</taxon>
        <taxon>Cerambycidae</taxon>
        <taxon>Cerambycinae</taxon>
        <taxon>Callichromatini</taxon>
        <taxon>Aromia</taxon>
    </lineage>
</organism>
<evidence type="ECO:0000256" key="6">
    <source>
        <dbReference type="ARBA" id="ARBA00026055"/>
    </source>
</evidence>
<dbReference type="PANTHER" id="PTHR15139:SF0">
    <property type="entry name" value="TUBULIN-SPECIFIC CHAPERONE C"/>
    <property type="match status" value="1"/>
</dbReference>
<protein>
    <recommendedName>
        <fullName evidence="7">C-CAP/cofactor C-like domain-containing protein</fullName>
    </recommendedName>
</protein>
<dbReference type="InterPro" id="IPR012945">
    <property type="entry name" value="Tubulin-bd_cofactor_C_dom"/>
</dbReference>
<comment type="caution">
    <text evidence="8">The sequence shown here is derived from an EMBL/GenBank/DDBJ whole genome shotgun (WGS) entry which is preliminary data.</text>
</comment>
<dbReference type="InterPro" id="IPR027684">
    <property type="entry name" value="TBCC"/>
</dbReference>
<keyword evidence="4" id="KW-0007">Acetylation</keyword>
<reference evidence="8" key="1">
    <citation type="journal article" date="2023" name="Insect Mol. Biol.">
        <title>Genome sequencing provides insights into the evolution of gene families encoding plant cell wall-degrading enzymes in longhorned beetles.</title>
        <authorList>
            <person name="Shin N.R."/>
            <person name="Okamura Y."/>
            <person name="Kirsch R."/>
            <person name="Pauchet Y."/>
        </authorList>
    </citation>
    <scope>NUCLEOTIDE SEQUENCE</scope>
    <source>
        <strain evidence="8">AMC_N1</strain>
    </source>
</reference>
<comment type="subcellular location">
    <subcellularLocation>
        <location evidence="1">Cytoplasm</location>
    </subcellularLocation>
</comment>
<comment type="subunit">
    <text evidence="6">Supercomplex made of cofactors A to E. Cofactors A and D function by capturing and stabilizing tubulin in a quasi-native conformation. Cofactor E binds to the cofactor D-tubulin complex; interaction with cofactor C then causes the release of tubulin polypeptides that are committed to the native state.</text>
</comment>
<dbReference type="EMBL" id="JAPWTK010000108">
    <property type="protein sequence ID" value="KAJ8949859.1"/>
    <property type="molecule type" value="Genomic_DNA"/>
</dbReference>
<name>A0AAV8YH44_9CUCU</name>
<evidence type="ECO:0000256" key="3">
    <source>
        <dbReference type="ARBA" id="ARBA00022490"/>
    </source>
</evidence>
<feature type="domain" description="C-CAP/cofactor C-like" evidence="7">
    <location>
        <begin position="138"/>
        <end position="277"/>
    </location>
</feature>
<dbReference type="Proteomes" id="UP001162162">
    <property type="component" value="Unassembled WGS sequence"/>
</dbReference>
<dbReference type="InterPro" id="IPR006599">
    <property type="entry name" value="CARP_motif"/>
</dbReference>
<dbReference type="PANTHER" id="PTHR15139">
    <property type="entry name" value="TUBULIN FOLDING COFACTOR C"/>
    <property type="match status" value="1"/>
</dbReference>
<dbReference type="InterPro" id="IPR016098">
    <property type="entry name" value="CAP/MinC_C"/>
</dbReference>
<dbReference type="InterPro" id="IPR031925">
    <property type="entry name" value="TBCC_N"/>
</dbReference>
<comment type="similarity">
    <text evidence="2">Belongs to the TBCC family.</text>
</comment>
<evidence type="ECO:0000256" key="2">
    <source>
        <dbReference type="ARBA" id="ARBA00008848"/>
    </source>
</evidence>
<dbReference type="GO" id="GO:0007023">
    <property type="term" value="P:post-chaperonin tubulin folding pathway"/>
    <property type="evidence" value="ECO:0007669"/>
    <property type="project" value="InterPro"/>
</dbReference>
<evidence type="ECO:0000256" key="1">
    <source>
        <dbReference type="ARBA" id="ARBA00004496"/>
    </source>
</evidence>
<dbReference type="GO" id="GO:0005737">
    <property type="term" value="C:cytoplasm"/>
    <property type="evidence" value="ECO:0007669"/>
    <property type="project" value="UniProtKB-SubCell"/>
</dbReference>
<dbReference type="InterPro" id="IPR038397">
    <property type="entry name" value="TBCC_N_sf"/>
</dbReference>
<evidence type="ECO:0000259" key="7">
    <source>
        <dbReference type="PROSITE" id="PS51329"/>
    </source>
</evidence>
<evidence type="ECO:0000256" key="5">
    <source>
        <dbReference type="ARBA" id="ARBA00023186"/>
    </source>
</evidence>
<evidence type="ECO:0000256" key="4">
    <source>
        <dbReference type="ARBA" id="ARBA00022990"/>
    </source>
</evidence>
<dbReference type="Pfam" id="PF07986">
    <property type="entry name" value="TBCC"/>
    <property type="match status" value="1"/>
</dbReference>
<dbReference type="AlphaFoldDB" id="A0AAV8YH44"/>
<sequence>MDIMDQKPNKLNILTKRELERQINLQKKKENKDLLSADTEKLGFFETIFAEKQNYIECLLNDSPNLPKSQLPDHFNLVSKEILTLQKYVAASTIFLRNYDLKRCQDILQELTAKAKDYEDEFLPKKKFGFKNKIKQRPSHKNLNGSKYDEVDAVTKPRITEINCGFFNRSNEMLTMANTDIFMKDISVEKLENLSTSIFAENCENCTLVIACQQLRLHNSKNIDIYLHVTSRAIMEDCKGIFVAPYNWKYEGIEDDFQNASLDLTVNNWRCIDDFNWLSEKHSPNWKEIDEKDRIKSWDDI</sequence>
<evidence type="ECO:0000313" key="9">
    <source>
        <dbReference type="Proteomes" id="UP001162162"/>
    </source>
</evidence>
<dbReference type="GO" id="GO:0007021">
    <property type="term" value="P:tubulin complex assembly"/>
    <property type="evidence" value="ECO:0007669"/>
    <property type="project" value="TreeGrafter"/>
</dbReference>
<accession>A0AAV8YH44</accession>
<dbReference type="PROSITE" id="PS51329">
    <property type="entry name" value="C_CAP_COFACTOR_C"/>
    <property type="match status" value="1"/>
</dbReference>
<gene>
    <name evidence="8" type="ORF">NQ318_010493</name>
</gene>
<proteinExistence type="inferred from homology"/>
<dbReference type="Gene3D" id="1.20.58.1250">
    <property type="entry name" value="Tubulin Binding Cofactor C, N-terminal domain"/>
    <property type="match status" value="1"/>
</dbReference>
<dbReference type="InterPro" id="IPR017901">
    <property type="entry name" value="C-CAP_CF_C-like"/>
</dbReference>
<dbReference type="GO" id="GO:0015631">
    <property type="term" value="F:tubulin binding"/>
    <property type="evidence" value="ECO:0007669"/>
    <property type="project" value="InterPro"/>
</dbReference>
<dbReference type="SMART" id="SM00673">
    <property type="entry name" value="CARP"/>
    <property type="match status" value="1"/>
</dbReference>
<dbReference type="Gene3D" id="2.160.20.70">
    <property type="match status" value="1"/>
</dbReference>
<keyword evidence="5" id="KW-0143">Chaperone</keyword>
<dbReference type="Pfam" id="PF16752">
    <property type="entry name" value="TBCC_N"/>
    <property type="match status" value="1"/>
</dbReference>
<evidence type="ECO:0000313" key="8">
    <source>
        <dbReference type="EMBL" id="KAJ8949859.1"/>
    </source>
</evidence>